<feature type="domain" description="CMP/dCMP-type deaminase" evidence="8">
    <location>
        <begin position="3"/>
        <end position="114"/>
    </location>
</feature>
<feature type="active site" description="Proton donor" evidence="7">
    <location>
        <position position="56"/>
    </location>
</feature>
<feature type="binding site" evidence="7">
    <location>
        <position position="84"/>
    </location>
    <ligand>
        <name>Zn(2+)</name>
        <dbReference type="ChEBI" id="CHEBI:29105"/>
        <note>catalytic</note>
    </ligand>
</feature>
<dbReference type="Pfam" id="PF00561">
    <property type="entry name" value="Abhydrolase_1"/>
    <property type="match status" value="1"/>
</dbReference>
<sequence>MILPDEEAMLHALAQARLAAQLGEVPVGAVIVRGGEVLAAAHNEVLQKNDPTAHAEMLALRRAAAAVGNCRLDGCTLVCTLEPCAMCVGALVHARVGRLVYGAREPKTGAVRSQMQLLAHPAMPNPPVVMEGVLAADSAKLLQDFFVQRRAVSRSQRWPLRDDALRTPEERFACVASPYVSRYVADLPSLAGLRMHYWCEGAQTATVAPAMLTLHGPQEWSAAWIEWMDRDLTAGRRVLLPDRIGYGRSDKPKKESAHSLRWHAAIALELLDRLGIGSVEIRTSLAGMPVAEALAMLAGERVVAIHPATPSLLSEAVREAPYPDRGHRAALRAAQRGRA</sequence>
<dbReference type="InterPro" id="IPR029058">
    <property type="entry name" value="AB_hydrolase_fold"/>
</dbReference>
<accession>U5N6Z5</accession>
<dbReference type="KEGG" id="cbx:Cenrod_0964"/>
<comment type="similarity">
    <text evidence="1">Belongs to the cytidine and deoxycytidylate deaminase family. ADAT2 subfamily.</text>
</comment>
<dbReference type="InterPro" id="IPR058535">
    <property type="entry name" value="MafB19-deam"/>
</dbReference>
<evidence type="ECO:0000256" key="7">
    <source>
        <dbReference type="HAMAP-Rule" id="MF_00972"/>
    </source>
</evidence>
<keyword evidence="10" id="KW-1185">Reference proteome</keyword>
<dbReference type="GO" id="GO:0002100">
    <property type="term" value="P:tRNA wobble adenosine to inosine editing"/>
    <property type="evidence" value="ECO:0007669"/>
    <property type="project" value="UniProtKB-UniRule"/>
</dbReference>
<dbReference type="eggNOG" id="COG0590">
    <property type="taxonomic scope" value="Bacteria"/>
</dbReference>
<dbReference type="NCBIfam" id="NF008113">
    <property type="entry name" value="PRK10860.1"/>
    <property type="match status" value="1"/>
</dbReference>
<dbReference type="InterPro" id="IPR000073">
    <property type="entry name" value="AB_hydrolase_1"/>
</dbReference>
<dbReference type="SUPFAM" id="SSF53927">
    <property type="entry name" value="Cytidine deaminase-like"/>
    <property type="match status" value="1"/>
</dbReference>
<evidence type="ECO:0000256" key="6">
    <source>
        <dbReference type="ARBA" id="ARBA00048045"/>
    </source>
</evidence>
<dbReference type="Pfam" id="PF14437">
    <property type="entry name" value="MafB19-deam"/>
    <property type="match status" value="1"/>
</dbReference>
<dbReference type="PROSITE" id="PS51747">
    <property type="entry name" value="CYT_DCMP_DEAMINASES_2"/>
    <property type="match status" value="1"/>
</dbReference>
<dbReference type="GO" id="GO:0008270">
    <property type="term" value="F:zinc ion binding"/>
    <property type="evidence" value="ECO:0007669"/>
    <property type="project" value="UniProtKB-UniRule"/>
</dbReference>
<dbReference type="Proteomes" id="UP000017184">
    <property type="component" value="Chromosome"/>
</dbReference>
<comment type="subunit">
    <text evidence="7">Homodimer.</text>
</comment>
<dbReference type="STRING" id="946483.Cenrod_0964"/>
<keyword evidence="3 7" id="KW-0479">Metal-binding</keyword>
<evidence type="ECO:0000313" key="9">
    <source>
        <dbReference type="EMBL" id="AGX87065.1"/>
    </source>
</evidence>
<comment type="catalytic activity">
    <reaction evidence="6 7">
        <text>adenosine(34) in tRNA + H2O + H(+) = inosine(34) in tRNA + NH4(+)</text>
        <dbReference type="Rhea" id="RHEA:43168"/>
        <dbReference type="Rhea" id="RHEA-COMP:10373"/>
        <dbReference type="Rhea" id="RHEA-COMP:10374"/>
        <dbReference type="ChEBI" id="CHEBI:15377"/>
        <dbReference type="ChEBI" id="CHEBI:15378"/>
        <dbReference type="ChEBI" id="CHEBI:28938"/>
        <dbReference type="ChEBI" id="CHEBI:74411"/>
        <dbReference type="ChEBI" id="CHEBI:82852"/>
        <dbReference type="EC" id="3.5.4.33"/>
    </reaction>
</comment>
<dbReference type="Gene3D" id="3.40.50.1820">
    <property type="entry name" value="alpha/beta hydrolase"/>
    <property type="match status" value="1"/>
</dbReference>
<dbReference type="GO" id="GO:0052717">
    <property type="term" value="F:tRNA-specific adenosine-34 deaminase activity"/>
    <property type="evidence" value="ECO:0007669"/>
    <property type="project" value="UniProtKB-UniRule"/>
</dbReference>
<dbReference type="InterPro" id="IPR016193">
    <property type="entry name" value="Cytidine_deaminase-like"/>
</dbReference>
<protein>
    <recommendedName>
        <fullName evidence="7">tRNA-specific adenosine deaminase</fullName>
        <ecNumber evidence="7">3.5.4.33</ecNumber>
    </recommendedName>
</protein>
<evidence type="ECO:0000256" key="3">
    <source>
        <dbReference type="ARBA" id="ARBA00022723"/>
    </source>
</evidence>
<dbReference type="HAMAP" id="MF_00972">
    <property type="entry name" value="tRNA_aden_deaminase"/>
    <property type="match status" value="1"/>
</dbReference>
<dbReference type="Gene3D" id="3.40.140.10">
    <property type="entry name" value="Cytidine Deaminase, domain 2"/>
    <property type="match status" value="1"/>
</dbReference>
<dbReference type="InterPro" id="IPR028883">
    <property type="entry name" value="tRNA_aden_deaminase"/>
</dbReference>
<dbReference type="CDD" id="cd01285">
    <property type="entry name" value="nucleoside_deaminase"/>
    <property type="match status" value="1"/>
</dbReference>
<keyword evidence="2 7" id="KW-0819">tRNA processing</keyword>
<dbReference type="EMBL" id="CP004885">
    <property type="protein sequence ID" value="AGX87065.1"/>
    <property type="molecule type" value="Genomic_DNA"/>
</dbReference>
<evidence type="ECO:0000256" key="2">
    <source>
        <dbReference type="ARBA" id="ARBA00022694"/>
    </source>
</evidence>
<reference evidence="9 10" key="1">
    <citation type="journal article" date="2013" name="Genome Biol.">
        <title>Genomic analysis reveals key aspects of prokaryotic symbiosis in the phototrophic consortium "Chlorochromatium aggregatum".</title>
        <authorList>
            <person name="Liu Z."/>
            <person name="Muller J."/>
            <person name="Li T."/>
            <person name="Alvey R.M."/>
            <person name="Vogl K."/>
            <person name="Frigaard N.U."/>
            <person name="Rockwell N.C."/>
            <person name="Boyd E.S."/>
            <person name="Tomsho L.P."/>
            <person name="Schuster S.C."/>
            <person name="Henke P."/>
            <person name="Rohde M."/>
            <person name="Overmann J."/>
            <person name="Bryant D.A."/>
        </authorList>
    </citation>
    <scope>NUCLEOTIDE SEQUENCE [LARGE SCALE GENOMIC DNA]</scope>
    <source>
        <strain evidence="9">CR</strain>
    </source>
</reference>
<dbReference type="PROSITE" id="PS00903">
    <property type="entry name" value="CYT_DCMP_DEAMINASES_1"/>
    <property type="match status" value="1"/>
</dbReference>
<comment type="cofactor">
    <cofactor evidence="7">
        <name>Zn(2+)</name>
        <dbReference type="ChEBI" id="CHEBI:29105"/>
    </cofactor>
    <text evidence="7">Binds 1 zinc ion per subunit.</text>
</comment>
<keyword evidence="5 7" id="KW-0862">Zinc</keyword>
<dbReference type="InterPro" id="IPR002125">
    <property type="entry name" value="CMP_dCMP_dom"/>
</dbReference>
<dbReference type="PATRIC" id="fig|946483.4.peg.969"/>
<evidence type="ECO:0000256" key="5">
    <source>
        <dbReference type="ARBA" id="ARBA00022833"/>
    </source>
</evidence>
<dbReference type="PANTHER" id="PTHR11079:SF179">
    <property type="entry name" value="TRNA(ADENINE(34)) DEAMINASE, CHLOROPLASTIC"/>
    <property type="match status" value="1"/>
</dbReference>
<keyword evidence="4 7" id="KW-0378">Hydrolase</keyword>
<evidence type="ECO:0000256" key="1">
    <source>
        <dbReference type="ARBA" id="ARBA00010669"/>
    </source>
</evidence>
<gene>
    <name evidence="7" type="primary">tadA</name>
    <name evidence="9" type="ORF">Cenrod_0964</name>
</gene>
<dbReference type="EC" id="3.5.4.33" evidence="7"/>
<feature type="binding site" evidence="7">
    <location>
        <position position="87"/>
    </location>
    <ligand>
        <name>Zn(2+)</name>
        <dbReference type="ChEBI" id="CHEBI:29105"/>
        <note>catalytic</note>
    </ligand>
</feature>
<dbReference type="AlphaFoldDB" id="U5N6Z5"/>
<dbReference type="HOGENOM" id="CLU_044304_0_0_4"/>
<evidence type="ECO:0000313" key="10">
    <source>
        <dbReference type="Proteomes" id="UP000017184"/>
    </source>
</evidence>
<comment type="function">
    <text evidence="7">Catalyzes the deamination of adenosine to inosine at the wobble position 34 of tRNA(Arg2).</text>
</comment>
<name>U5N6Z5_9BURK</name>
<evidence type="ECO:0000259" key="8">
    <source>
        <dbReference type="PROSITE" id="PS51747"/>
    </source>
</evidence>
<organism evidence="9 10">
    <name type="scientific">Candidatus Symbiobacter mobilis CR</name>
    <dbReference type="NCBI Taxonomy" id="946483"/>
    <lineage>
        <taxon>Bacteria</taxon>
        <taxon>Pseudomonadati</taxon>
        <taxon>Pseudomonadota</taxon>
        <taxon>Betaproteobacteria</taxon>
        <taxon>Burkholderiales</taxon>
        <taxon>Comamonadaceae</taxon>
    </lineage>
</organism>
<dbReference type="PANTHER" id="PTHR11079">
    <property type="entry name" value="CYTOSINE DEAMINASE FAMILY MEMBER"/>
    <property type="match status" value="1"/>
</dbReference>
<evidence type="ECO:0000256" key="4">
    <source>
        <dbReference type="ARBA" id="ARBA00022801"/>
    </source>
</evidence>
<dbReference type="SUPFAM" id="SSF53474">
    <property type="entry name" value="alpha/beta-Hydrolases"/>
    <property type="match status" value="1"/>
</dbReference>
<feature type="binding site" evidence="7">
    <location>
        <position position="54"/>
    </location>
    <ligand>
        <name>Zn(2+)</name>
        <dbReference type="ChEBI" id="CHEBI:29105"/>
        <note>catalytic</note>
    </ligand>
</feature>
<proteinExistence type="inferred from homology"/>
<dbReference type="InterPro" id="IPR016192">
    <property type="entry name" value="APOBEC/CMP_deaminase_Zn-bd"/>
</dbReference>